<dbReference type="AlphaFoldDB" id="A0A545VG54"/>
<keyword evidence="2" id="KW-1185">Reference proteome</keyword>
<evidence type="ECO:0000313" key="2">
    <source>
        <dbReference type="Proteomes" id="UP000315783"/>
    </source>
</evidence>
<organism evidence="1 2">
    <name type="scientific">Cordyceps javanica</name>
    <dbReference type="NCBI Taxonomy" id="43265"/>
    <lineage>
        <taxon>Eukaryota</taxon>
        <taxon>Fungi</taxon>
        <taxon>Dikarya</taxon>
        <taxon>Ascomycota</taxon>
        <taxon>Pezizomycotina</taxon>
        <taxon>Sordariomycetes</taxon>
        <taxon>Hypocreomycetidae</taxon>
        <taxon>Hypocreales</taxon>
        <taxon>Cordycipitaceae</taxon>
        <taxon>Cordyceps</taxon>
    </lineage>
</organism>
<protein>
    <submittedName>
        <fullName evidence="1">Uncharacterized protein</fullName>
    </submittedName>
</protein>
<comment type="caution">
    <text evidence="1">The sequence shown here is derived from an EMBL/GenBank/DDBJ whole genome shotgun (WGS) entry which is preliminary data.</text>
</comment>
<dbReference type="EMBL" id="SPUK01000001">
    <property type="protein sequence ID" value="TQW00707.1"/>
    <property type="molecule type" value="Genomic_DNA"/>
</dbReference>
<name>A0A545VG54_9HYPO</name>
<accession>A0A545VG54</accession>
<reference evidence="1 2" key="1">
    <citation type="journal article" date="2019" name="Appl. Microbiol. Biotechnol.">
        <title>Genome sequence of Isaria javanica and comparative genome analysis insights into family S53 peptidase evolution in fungal entomopathogens.</title>
        <authorList>
            <person name="Lin R."/>
            <person name="Zhang X."/>
            <person name="Xin B."/>
            <person name="Zou M."/>
            <person name="Gao Y."/>
            <person name="Qin F."/>
            <person name="Hu Q."/>
            <person name="Xie B."/>
            <person name="Cheng X."/>
        </authorList>
    </citation>
    <scope>NUCLEOTIDE SEQUENCE [LARGE SCALE GENOMIC DNA]</scope>
    <source>
        <strain evidence="1 2">IJ1G</strain>
    </source>
</reference>
<sequence>MMRPSIAEGRHQILNILATAARVATLYRSLNLDNIYTGRERLADFWTAY</sequence>
<gene>
    <name evidence="1" type="ORF">IF1G_00638</name>
</gene>
<evidence type="ECO:0000313" key="1">
    <source>
        <dbReference type="EMBL" id="TQW00707.1"/>
    </source>
</evidence>
<dbReference type="Proteomes" id="UP000315783">
    <property type="component" value="Unassembled WGS sequence"/>
</dbReference>
<proteinExistence type="predicted"/>